<gene>
    <name evidence="1" type="ORF">HFP15_30085</name>
</gene>
<accession>A0ABX1JBS2</accession>
<comment type="caution">
    <text evidence="1">The sequence shown here is derived from an EMBL/GenBank/DDBJ whole genome shotgun (WGS) entry which is preliminary data.</text>
</comment>
<dbReference type="RefSeq" id="WP_168520150.1">
    <property type="nucleotide sequence ID" value="NZ_JAAXLS010000031.1"/>
</dbReference>
<reference evidence="1 2" key="1">
    <citation type="submission" date="2020-04" db="EMBL/GenBank/DDBJ databases">
        <title>Novel species.</title>
        <authorList>
            <person name="Teo W.F.A."/>
            <person name="Lipun K."/>
            <person name="Srisuk N."/>
            <person name="Duangmal K."/>
        </authorList>
    </citation>
    <scope>NUCLEOTIDE SEQUENCE [LARGE SCALE GENOMIC DNA]</scope>
    <source>
        <strain evidence="1 2">K13G38</strain>
    </source>
</reference>
<evidence type="ECO:0008006" key="3">
    <source>
        <dbReference type="Google" id="ProtNLM"/>
    </source>
</evidence>
<dbReference type="EMBL" id="JAAXLS010000031">
    <property type="protein sequence ID" value="NKQ57128.1"/>
    <property type="molecule type" value="Genomic_DNA"/>
</dbReference>
<evidence type="ECO:0000313" key="2">
    <source>
        <dbReference type="Proteomes" id="UP000715441"/>
    </source>
</evidence>
<organism evidence="1 2">
    <name type="scientific">Amycolatopsis acididurans</name>
    <dbReference type="NCBI Taxonomy" id="2724524"/>
    <lineage>
        <taxon>Bacteria</taxon>
        <taxon>Bacillati</taxon>
        <taxon>Actinomycetota</taxon>
        <taxon>Actinomycetes</taxon>
        <taxon>Pseudonocardiales</taxon>
        <taxon>Pseudonocardiaceae</taxon>
        <taxon>Amycolatopsis</taxon>
    </lineage>
</organism>
<evidence type="ECO:0000313" key="1">
    <source>
        <dbReference type="EMBL" id="NKQ57128.1"/>
    </source>
</evidence>
<proteinExistence type="predicted"/>
<dbReference type="Proteomes" id="UP000715441">
    <property type="component" value="Unassembled WGS sequence"/>
</dbReference>
<keyword evidence="2" id="KW-1185">Reference proteome</keyword>
<protein>
    <recommendedName>
        <fullName evidence="3">Recombinase zinc beta ribbon domain-containing protein</fullName>
    </recommendedName>
</protein>
<sequence length="295" mass="31796">MSSSKDLKECVLCGRRGVQGFGAADARSWRCSNSTACQRRIEEAAQERLHTPPAAQGAAGAVPEAALAGLAREVEALRTRVEAMSPLSQRVQTLHDEVAPLPAQVSKLAKVVKSLADQAGPDEQVGKTAPLSWLDLADGPDDDGAGAAQDVLTELSAWLVRVFLRYPDGVAALSECWWWHPDVVEELVCLERAWVAAYVDTDATVGRAADWHDHYRPGAVKRIRQATQNCSLEAHQASGERHRPGPQIPAGMALAPIAAWWGRDRASVAPEPEADLIAETRVAESARRRAGGARR</sequence>
<name>A0ABX1JBS2_9PSEU</name>